<gene>
    <name evidence="1" type="ORF">Vadar_029697</name>
</gene>
<name>A0ACB7XUL2_9ERIC</name>
<protein>
    <submittedName>
        <fullName evidence="1">Uncharacterized protein</fullName>
    </submittedName>
</protein>
<keyword evidence="2" id="KW-1185">Reference proteome</keyword>
<reference evidence="1 2" key="1">
    <citation type="journal article" date="2021" name="Hortic Res">
        <title>High-quality reference genome and annotation aids understanding of berry development for evergreen blueberry (Vaccinium darrowii).</title>
        <authorList>
            <person name="Yu J."/>
            <person name="Hulse-Kemp A.M."/>
            <person name="Babiker E."/>
            <person name="Staton M."/>
        </authorList>
    </citation>
    <scope>NUCLEOTIDE SEQUENCE [LARGE SCALE GENOMIC DNA]</scope>
    <source>
        <strain evidence="2">cv. NJ 8807/NJ 8810</strain>
        <tissue evidence="1">Young leaf</tissue>
    </source>
</reference>
<proteinExistence type="predicted"/>
<organism evidence="1 2">
    <name type="scientific">Vaccinium darrowii</name>
    <dbReference type="NCBI Taxonomy" id="229202"/>
    <lineage>
        <taxon>Eukaryota</taxon>
        <taxon>Viridiplantae</taxon>
        <taxon>Streptophyta</taxon>
        <taxon>Embryophyta</taxon>
        <taxon>Tracheophyta</taxon>
        <taxon>Spermatophyta</taxon>
        <taxon>Magnoliopsida</taxon>
        <taxon>eudicotyledons</taxon>
        <taxon>Gunneridae</taxon>
        <taxon>Pentapetalae</taxon>
        <taxon>asterids</taxon>
        <taxon>Ericales</taxon>
        <taxon>Ericaceae</taxon>
        <taxon>Vaccinioideae</taxon>
        <taxon>Vaccinieae</taxon>
        <taxon>Vaccinium</taxon>
    </lineage>
</organism>
<dbReference type="EMBL" id="CM037151">
    <property type="protein sequence ID" value="KAH7844586.1"/>
    <property type="molecule type" value="Genomic_DNA"/>
</dbReference>
<accession>A0ACB7XUL2</accession>
<evidence type="ECO:0000313" key="1">
    <source>
        <dbReference type="EMBL" id="KAH7844586.1"/>
    </source>
</evidence>
<comment type="caution">
    <text evidence="1">The sequence shown here is derived from an EMBL/GenBank/DDBJ whole genome shotgun (WGS) entry which is preliminary data.</text>
</comment>
<dbReference type="Proteomes" id="UP000828048">
    <property type="component" value="Chromosome 1"/>
</dbReference>
<sequence length="1347" mass="151487">METMAIGGEDQNQNIKKIRSIFFGSELTDSDILKALSQCGNSPDAAINYILDTPGFLPPPLDVKRTVTSTGARVSAPVKAGNGEEADKDEMGGGFKQDVKAMEESDVGFESKDKMEEESDVGFERKGNVEEEIMGFDCVQDSVNGLRPNEEECDVGFKKKGDVEEEMVGLDCVRQSGDGLDGKMVVSDCVKESVEGQPDVRVKESDVGFVGKDDMEVETVCSDGGLKSDVRVKEEPDVGFVSKEKMEGENVGSDTVKKSVRKMSFDEFLKATNTKVMADDEYLNAQMKKEPTEGESVRRSDGGLTSGVRVKEEPDVGLVSKEKMEGENVGSDSVKKSVRKMSFDEFLKATNTKVMADDEYLNAQMKKEPTEGESVCRLDGGVKEEEVDVGTKKKEPVIKIEPDMGFEEYCRLKREAQRALQKPTQVKKEIGEDRKQLSTVVIEDGDFPEDPDWLLVGRNMVTGLSTTRGRKLENNEIVHLAFPSLDARSRSGSKWLSAKSAASEIVRFSTKRSGEIGRLPMEWAKCLIPLVNSTKVKVLARCIAAPSNLQLMQEIMLYVSFYIHKTIFTECEKSSWRLDSPSNIDTTIYPLLTLFKLLKNNPFQKAEFTPEELDSRKRSLNLEVDSDEAASMLPIVKRSKGCQQYPQQNKDEQALSESSLNKLVGAAEVYNLEEMEPPETLMCDLRPYQKQALYWMSELEKGVDVEKAGKTLHPCWAAYRICDGRASSIYVNIFSGEATTKFPTAMQMARGGILADAMGLGKTVMTIALILSRPGRSSDKRKLVSQASDEAEQGKKKRDSATSTPDVKGRTLIICPMALLGQWKDELDNHSKPESISTFVHYGGDRTNDPKVIAAHDVVLTTYGVLTAAYKKDGENSIFHKIEWYRVVLDEAHTIKASKTQGAQAAFALSSHCRWCLTGTPLQNNLEDLYSLLCFLHVEPWCNWAWWSKLIQKPYENGDQRGLRLVKAILRPLMLRRTKETKDKEGRPILTLPPTDIQIIECEQSEAEHDFYSALFKRSKVQFDQFVAQGKVLHNYANILELLLRLRQCCNHPFLVMSRGDSQEYADLNKLARRFLETNPDSANPNQKLPTKAYVEEVVEEIRRGDNTECPICLESADDPVLTPCAHRMCRECLLSSWRTPSAGVCPICRQLLKKSDLITCPSENRFRIDVVNNWKESSKVTKLLECLENISKSGSEEKSIVFSQWTSFLDLLEIPLKRKKIGFLRFDGRLAQKQRERVLKEFNETSEKMVLLMSLKVGGVGLNLTAASNVFLMDPWWNPAVEEQAIMRIHRIGQKRTVSVRRFIVKDTVEERMQQVQARKQRMIAGALTDEEVRSARIEELKMLFR</sequence>
<evidence type="ECO:0000313" key="2">
    <source>
        <dbReference type="Proteomes" id="UP000828048"/>
    </source>
</evidence>